<keyword evidence="19" id="KW-0460">Magnesium</keyword>
<evidence type="ECO:0000256" key="19">
    <source>
        <dbReference type="PIRSR" id="PIRSR000615-3"/>
    </source>
</evidence>
<evidence type="ECO:0000259" key="22">
    <source>
        <dbReference type="SMART" id="SM00219"/>
    </source>
</evidence>
<reference evidence="25" key="1">
    <citation type="submission" date="2022-01" db="EMBL/GenBank/DDBJ databases">
        <authorList>
            <person name="Braso-Vives M."/>
        </authorList>
    </citation>
    <scope>NUCLEOTIDE SEQUENCE</scope>
</reference>
<evidence type="ECO:0000256" key="3">
    <source>
        <dbReference type="ARBA" id="ARBA00022553"/>
    </source>
</evidence>
<feature type="active site" description="Proton acceptor" evidence="17">
    <location>
        <position position="728"/>
    </location>
</feature>
<keyword evidence="7" id="KW-0418">Kinase</keyword>
<dbReference type="InterPro" id="IPR003599">
    <property type="entry name" value="Ig_sub"/>
</dbReference>
<dbReference type="PROSITE" id="PS00107">
    <property type="entry name" value="PROTEIN_KINASE_ATP"/>
    <property type="match status" value="1"/>
</dbReference>
<evidence type="ECO:0000259" key="23">
    <source>
        <dbReference type="SMART" id="SM00408"/>
    </source>
</evidence>
<sequence>MGFANLQIINKTGVLQPRQGRNILSSDNNVDYVIKPSDTNAVVNGSATLYCKVNTAMTSTSVKWFGPPNYHFRTEGRSSGHPRYSVVGVEGEYNLFINPVRQEDEGMFRCWVRELRGEPAEAMLTVLTQVGAPVITGYSSPVREGYRLSLTCTSHGGDPPPTLSWSLGSATLEVDTFSTDDNEIHTSLRITREYDGQVVTCTASQSGYHNLLRPRTTQITLEVQYSPLVKISMTSPEMTEDGTTVQVIEGKTVTIRCNVESKPPSTIRWEGPRGVSLPGNEPKIHISAITRNQNGTFTCTATNSIAYTAKRTTVEVLYPPKILTKVQHRRVTVGAKLILECVAEGNPAPTTIWLNSTNSAHPANPLVIPVVSYSMTGKYICIAASSRFSDRLDEKEVFIEVTGKPVIVPSSNVVHAEVRSGAELRCDVEADPPINGSYWSWTESDGNRTTLWSNNTKDRFSAYQVISTRGITMLLAIDNIMPDDFKRYKCTAANRIGQDSRTLMLQPTDGTTSLSLPLLVGLGCSACVVSLVLVYFMKRYCHLSQLLHGNEDNPNQSRDSNNHLTTSHTSITASRRDMEFEADQITLIGELGEGQFGKVYKAKARFVNDYQGSTIVAVKTVKAHASSEVRDDMLKELRMMMRLLDPHPNVVTLLGYCTKSDPVMLVVEYVPNGDLLTFLRKDRTTRNVTYANLHTESRTLQNTDLISFAWQVSKGMCYLASMQCIHRDLAARNVLVGEHKTCKVSDFGLAREGPEYKKVKDSPLPLRWMAPETLSIDRLYTTKSDVWSFGVLLYEIVTLGSTPYPTMTAQQAAEKIQRGLKLQKPAHCTDDLYFIMENCWHFLPDERPPFSELSAALSRLIMDEKDHIVLNQYDEHQYANLERSAEEVC</sequence>
<comment type="catalytic activity">
    <reaction evidence="16">
        <text>L-tyrosyl-[protein] + ATP = O-phospho-L-tyrosyl-[protein] + ADP + H(+)</text>
        <dbReference type="Rhea" id="RHEA:10596"/>
        <dbReference type="Rhea" id="RHEA-COMP:10136"/>
        <dbReference type="Rhea" id="RHEA-COMP:20101"/>
        <dbReference type="ChEBI" id="CHEBI:15378"/>
        <dbReference type="ChEBI" id="CHEBI:30616"/>
        <dbReference type="ChEBI" id="CHEBI:46858"/>
        <dbReference type="ChEBI" id="CHEBI:61978"/>
        <dbReference type="ChEBI" id="CHEBI:456216"/>
        <dbReference type="EC" id="2.7.10.1"/>
    </reaction>
</comment>
<evidence type="ECO:0000256" key="4">
    <source>
        <dbReference type="ARBA" id="ARBA00022679"/>
    </source>
</evidence>
<dbReference type="InterPro" id="IPR013098">
    <property type="entry name" value="Ig_I-set"/>
</dbReference>
<name>A0A8K0A5A2_BRALA</name>
<dbReference type="GO" id="GO:0004714">
    <property type="term" value="F:transmembrane receptor protein tyrosine kinase activity"/>
    <property type="evidence" value="ECO:0007669"/>
    <property type="project" value="UniProtKB-EC"/>
</dbReference>
<evidence type="ECO:0000256" key="8">
    <source>
        <dbReference type="ARBA" id="ARBA00022840"/>
    </source>
</evidence>
<feature type="domain" description="Immunoglobulin subtype 2" evidence="23">
    <location>
        <begin position="248"/>
        <end position="306"/>
    </location>
</feature>
<dbReference type="InterPro" id="IPR003598">
    <property type="entry name" value="Ig_sub2"/>
</dbReference>
<dbReference type="EMBL" id="OV696692">
    <property type="protein sequence ID" value="CAH1269109.1"/>
    <property type="molecule type" value="Genomic_DNA"/>
</dbReference>
<evidence type="ECO:0000256" key="6">
    <source>
        <dbReference type="ARBA" id="ARBA00022741"/>
    </source>
</evidence>
<dbReference type="AlphaFoldDB" id="A0A8K0A5A2"/>
<feature type="domain" description="Immunoglobulin" evidence="24">
    <location>
        <begin position="326"/>
        <end position="402"/>
    </location>
</feature>
<feature type="binding site" evidence="18 20">
    <location>
        <position position="619"/>
    </location>
    <ligand>
        <name>ATP</name>
        <dbReference type="ChEBI" id="CHEBI:30616"/>
    </ligand>
</feature>
<feature type="domain" description="Immunoglobulin" evidence="24">
    <location>
        <begin position="36"/>
        <end position="127"/>
    </location>
</feature>
<dbReference type="Gene3D" id="1.10.510.10">
    <property type="entry name" value="Transferase(Phosphotransferase) domain 1"/>
    <property type="match status" value="1"/>
</dbReference>
<comment type="subcellular location">
    <subcellularLocation>
        <location evidence="1">Membrane</location>
        <topology evidence="1">Single-pass type I membrane protein</topology>
    </subcellularLocation>
</comment>
<dbReference type="InterPro" id="IPR013783">
    <property type="entry name" value="Ig-like_fold"/>
</dbReference>
<keyword evidence="3" id="KW-0597">Phosphoprotein</keyword>
<dbReference type="CDD" id="cd00192">
    <property type="entry name" value="PTKc"/>
    <property type="match status" value="1"/>
</dbReference>
<dbReference type="Gene3D" id="3.30.200.20">
    <property type="entry name" value="Phosphorylase Kinase, domain 1"/>
    <property type="match status" value="1"/>
</dbReference>
<evidence type="ECO:0000256" key="5">
    <source>
        <dbReference type="ARBA" id="ARBA00022692"/>
    </source>
</evidence>
<dbReference type="PANTHER" id="PTHR24416">
    <property type="entry name" value="TYROSINE-PROTEIN KINASE RECEPTOR"/>
    <property type="match status" value="1"/>
</dbReference>
<evidence type="ECO:0000313" key="25">
    <source>
        <dbReference type="EMBL" id="CAH1269109.1"/>
    </source>
</evidence>
<evidence type="ECO:0000313" key="26">
    <source>
        <dbReference type="Proteomes" id="UP000838412"/>
    </source>
</evidence>
<feature type="region of interest" description="Disordered" evidence="21">
    <location>
        <begin position="549"/>
        <end position="570"/>
    </location>
</feature>
<evidence type="ECO:0000256" key="2">
    <source>
        <dbReference type="ARBA" id="ARBA00011902"/>
    </source>
</evidence>
<feature type="domain" description="Immunoglobulin subtype 2" evidence="23">
    <location>
        <begin position="332"/>
        <end position="388"/>
    </location>
</feature>
<evidence type="ECO:0000256" key="20">
    <source>
        <dbReference type="PROSITE-ProRule" id="PRU10141"/>
    </source>
</evidence>
<gene>
    <name evidence="25" type="primary">FGFR1</name>
    <name evidence="25" type="ORF">BLAG_LOCUS21851</name>
</gene>
<keyword evidence="26" id="KW-1185">Reference proteome</keyword>
<evidence type="ECO:0000256" key="18">
    <source>
        <dbReference type="PIRSR" id="PIRSR000615-2"/>
    </source>
</evidence>
<evidence type="ECO:0000256" key="16">
    <source>
        <dbReference type="ARBA" id="ARBA00051243"/>
    </source>
</evidence>
<dbReference type="SMART" id="SM00409">
    <property type="entry name" value="IG"/>
    <property type="match status" value="5"/>
</dbReference>
<dbReference type="Gene3D" id="2.60.40.10">
    <property type="entry name" value="Immunoglobulins"/>
    <property type="match status" value="5"/>
</dbReference>
<keyword evidence="11" id="KW-0829">Tyrosine-protein kinase</keyword>
<feature type="binding site" evidence="18">
    <location>
        <begin position="592"/>
        <end position="599"/>
    </location>
    <ligand>
        <name>ATP</name>
        <dbReference type="ChEBI" id="CHEBI:30616"/>
    </ligand>
</feature>
<feature type="compositionally biased region" description="Polar residues" evidence="21">
    <location>
        <begin position="552"/>
        <end position="570"/>
    </location>
</feature>
<feature type="domain" description="Immunoglobulin" evidence="24">
    <location>
        <begin position="137"/>
        <end position="224"/>
    </location>
</feature>
<feature type="binding site" evidence="18">
    <location>
        <begin position="668"/>
        <end position="674"/>
    </location>
    <ligand>
        <name>ATP</name>
        <dbReference type="ChEBI" id="CHEBI:30616"/>
    </ligand>
</feature>
<dbReference type="FunFam" id="1.10.510.10:FF:000554">
    <property type="entry name" value="Predicted protein"/>
    <property type="match status" value="1"/>
</dbReference>
<dbReference type="GO" id="GO:0007169">
    <property type="term" value="P:cell surface receptor protein tyrosine kinase signaling pathway"/>
    <property type="evidence" value="ECO:0007669"/>
    <property type="project" value="TreeGrafter"/>
</dbReference>
<evidence type="ECO:0000256" key="17">
    <source>
        <dbReference type="PIRSR" id="PIRSR000615-1"/>
    </source>
</evidence>
<dbReference type="FunFam" id="3.30.200.20:FF:001383">
    <property type="entry name" value="Protein kinase superfamily protein"/>
    <property type="match status" value="1"/>
</dbReference>
<dbReference type="InterPro" id="IPR017441">
    <property type="entry name" value="Protein_kinase_ATP_BS"/>
</dbReference>
<keyword evidence="9" id="KW-1133">Transmembrane helix</keyword>
<feature type="domain" description="Immunoglobulin" evidence="24">
    <location>
        <begin position="411"/>
        <end position="508"/>
    </location>
</feature>
<feature type="binding site" evidence="18">
    <location>
        <position position="732"/>
    </location>
    <ligand>
        <name>ATP</name>
        <dbReference type="ChEBI" id="CHEBI:30616"/>
    </ligand>
</feature>
<dbReference type="InterPro" id="IPR050122">
    <property type="entry name" value="RTK"/>
</dbReference>
<dbReference type="SMART" id="SM00219">
    <property type="entry name" value="TyrKc"/>
    <property type="match status" value="1"/>
</dbReference>
<keyword evidence="14" id="KW-0325">Glycoprotein</keyword>
<dbReference type="InterPro" id="IPR036179">
    <property type="entry name" value="Ig-like_dom_sf"/>
</dbReference>
<dbReference type="Pfam" id="PF13927">
    <property type="entry name" value="Ig_3"/>
    <property type="match status" value="3"/>
</dbReference>
<dbReference type="InterPro" id="IPR020635">
    <property type="entry name" value="Tyr_kinase_cat_dom"/>
</dbReference>
<keyword evidence="4" id="KW-0808">Transferase</keyword>
<evidence type="ECO:0000256" key="12">
    <source>
        <dbReference type="ARBA" id="ARBA00023157"/>
    </source>
</evidence>
<dbReference type="GO" id="GO:0043235">
    <property type="term" value="C:receptor complex"/>
    <property type="evidence" value="ECO:0007669"/>
    <property type="project" value="TreeGrafter"/>
</dbReference>
<evidence type="ECO:0000256" key="10">
    <source>
        <dbReference type="ARBA" id="ARBA00023136"/>
    </source>
</evidence>
<dbReference type="Proteomes" id="UP000838412">
    <property type="component" value="Chromosome 7"/>
</dbReference>
<keyword evidence="19" id="KW-0479">Metal-binding</keyword>
<evidence type="ECO:0000256" key="9">
    <source>
        <dbReference type="ARBA" id="ARBA00022989"/>
    </source>
</evidence>
<dbReference type="PROSITE" id="PS00109">
    <property type="entry name" value="PROTEIN_KINASE_TYR"/>
    <property type="match status" value="1"/>
</dbReference>
<feature type="binding site" evidence="19">
    <location>
        <position position="746"/>
    </location>
    <ligand>
        <name>Mg(2+)</name>
        <dbReference type="ChEBI" id="CHEBI:18420"/>
    </ligand>
</feature>
<evidence type="ECO:0000256" key="1">
    <source>
        <dbReference type="ARBA" id="ARBA00004479"/>
    </source>
</evidence>
<evidence type="ECO:0000256" key="14">
    <source>
        <dbReference type="ARBA" id="ARBA00023180"/>
    </source>
</evidence>
<keyword evidence="5" id="KW-0812">Transmembrane</keyword>
<accession>A0A8K0A5A2</accession>
<keyword evidence="12" id="KW-1015">Disulfide bond</keyword>
<evidence type="ECO:0000256" key="15">
    <source>
        <dbReference type="ARBA" id="ARBA00023319"/>
    </source>
</evidence>
<dbReference type="SUPFAM" id="SSF48726">
    <property type="entry name" value="Immunoglobulin"/>
    <property type="match status" value="5"/>
</dbReference>
<proteinExistence type="predicted"/>
<protein>
    <recommendedName>
        <fullName evidence="2">receptor protein-tyrosine kinase</fullName>
        <ecNumber evidence="2">2.7.10.1</ecNumber>
    </recommendedName>
</protein>
<dbReference type="GO" id="GO:0005886">
    <property type="term" value="C:plasma membrane"/>
    <property type="evidence" value="ECO:0007669"/>
    <property type="project" value="TreeGrafter"/>
</dbReference>
<evidence type="ECO:0000256" key="21">
    <source>
        <dbReference type="SAM" id="MobiDB-lite"/>
    </source>
</evidence>
<keyword evidence="8 18" id="KW-0067">ATP-binding</keyword>
<dbReference type="InterPro" id="IPR008266">
    <property type="entry name" value="Tyr_kinase_AS"/>
</dbReference>
<keyword evidence="15" id="KW-0393">Immunoglobulin domain</keyword>
<dbReference type="Pfam" id="PF07679">
    <property type="entry name" value="I-set"/>
    <property type="match status" value="1"/>
</dbReference>
<feature type="domain" description="Tyrosine-protein kinase catalytic" evidence="22">
    <location>
        <begin position="585"/>
        <end position="857"/>
    </location>
</feature>
<feature type="domain" description="Immunoglobulin" evidence="24">
    <location>
        <begin position="242"/>
        <end position="317"/>
    </location>
</feature>
<dbReference type="PANTHER" id="PTHR24416:SF621">
    <property type="entry name" value="TYROSINE KINASE RECEPTOR CAD96CA"/>
    <property type="match status" value="1"/>
</dbReference>
<keyword evidence="13" id="KW-0675">Receptor</keyword>
<dbReference type="InterPro" id="IPR011009">
    <property type="entry name" value="Kinase-like_dom_sf"/>
</dbReference>
<organism evidence="25 26">
    <name type="scientific">Branchiostoma lanceolatum</name>
    <name type="common">Common lancelet</name>
    <name type="synonym">Amphioxus lanceolatum</name>
    <dbReference type="NCBI Taxonomy" id="7740"/>
    <lineage>
        <taxon>Eukaryota</taxon>
        <taxon>Metazoa</taxon>
        <taxon>Chordata</taxon>
        <taxon>Cephalochordata</taxon>
        <taxon>Leptocardii</taxon>
        <taxon>Amphioxiformes</taxon>
        <taxon>Branchiostomatidae</taxon>
        <taxon>Branchiostoma</taxon>
    </lineage>
</organism>
<evidence type="ECO:0000259" key="24">
    <source>
        <dbReference type="SMART" id="SM00409"/>
    </source>
</evidence>
<dbReference type="InterPro" id="IPR001245">
    <property type="entry name" value="Ser-Thr/Tyr_kinase_cat_dom"/>
</dbReference>
<evidence type="ECO:0000256" key="11">
    <source>
        <dbReference type="ARBA" id="ARBA00023137"/>
    </source>
</evidence>
<keyword evidence="10" id="KW-0472">Membrane</keyword>
<dbReference type="PRINTS" id="PR00109">
    <property type="entry name" value="TYRKINASE"/>
</dbReference>
<evidence type="ECO:0000256" key="13">
    <source>
        <dbReference type="ARBA" id="ARBA00023170"/>
    </source>
</evidence>
<feature type="binding site" evidence="19">
    <location>
        <position position="733"/>
    </location>
    <ligand>
        <name>Mg(2+)</name>
        <dbReference type="ChEBI" id="CHEBI:18420"/>
    </ligand>
</feature>
<dbReference type="EC" id="2.7.10.1" evidence="2"/>
<feature type="domain" description="Immunoglobulin subtype 2" evidence="23">
    <location>
        <begin position="42"/>
        <end position="117"/>
    </location>
</feature>
<dbReference type="SMART" id="SM00408">
    <property type="entry name" value="IGc2"/>
    <property type="match status" value="3"/>
</dbReference>
<evidence type="ECO:0000256" key="7">
    <source>
        <dbReference type="ARBA" id="ARBA00022777"/>
    </source>
</evidence>
<dbReference type="CDD" id="cd00096">
    <property type="entry name" value="Ig"/>
    <property type="match status" value="1"/>
</dbReference>
<dbReference type="Pfam" id="PF07714">
    <property type="entry name" value="PK_Tyr_Ser-Thr"/>
    <property type="match status" value="1"/>
</dbReference>
<dbReference type="OrthoDB" id="10012075at2759"/>
<dbReference type="SUPFAM" id="SSF56112">
    <property type="entry name" value="Protein kinase-like (PK-like)"/>
    <property type="match status" value="1"/>
</dbReference>
<dbReference type="PIRSF" id="PIRSF000615">
    <property type="entry name" value="TyrPK_CSF1-R"/>
    <property type="match status" value="1"/>
</dbReference>
<dbReference type="GO" id="GO:0005524">
    <property type="term" value="F:ATP binding"/>
    <property type="evidence" value="ECO:0007669"/>
    <property type="project" value="UniProtKB-UniRule"/>
</dbReference>
<dbReference type="GO" id="GO:0046872">
    <property type="term" value="F:metal ion binding"/>
    <property type="evidence" value="ECO:0007669"/>
    <property type="project" value="UniProtKB-KW"/>
</dbReference>
<keyword evidence="6 18" id="KW-0547">Nucleotide-binding</keyword>